<keyword evidence="1" id="KW-1133">Transmembrane helix</keyword>
<organism evidence="2 3">
    <name type="scientific">Anaerocellum danielii</name>
    <dbReference type="NCBI Taxonomy" id="1387557"/>
    <lineage>
        <taxon>Bacteria</taxon>
        <taxon>Bacillati</taxon>
        <taxon>Bacillota</taxon>
        <taxon>Bacillota incertae sedis</taxon>
        <taxon>Caldicellulosiruptorales</taxon>
        <taxon>Caldicellulosiruptoraceae</taxon>
        <taxon>Anaerocellum</taxon>
    </lineage>
</organism>
<proteinExistence type="predicted"/>
<dbReference type="Proteomes" id="UP001322744">
    <property type="component" value="Chromosome"/>
</dbReference>
<feature type="transmembrane region" description="Helical" evidence="1">
    <location>
        <begin position="6"/>
        <end position="28"/>
    </location>
</feature>
<dbReference type="RefSeq" id="WP_045175457.1">
    <property type="nucleotide sequence ID" value="NZ_CP139957.1"/>
</dbReference>
<keyword evidence="1" id="KW-0472">Membrane</keyword>
<reference evidence="2 3" key="1">
    <citation type="submission" date="2023-12" db="EMBL/GenBank/DDBJ databases">
        <authorList>
            <person name="Manesh M.J.H."/>
            <person name="Bing R.G."/>
            <person name="Willard D.J."/>
            <person name="Kelly R.M."/>
        </authorList>
    </citation>
    <scope>NUCLEOTIDE SEQUENCE [LARGE SCALE GENOMIC DNA]</scope>
    <source>
        <strain evidence="2 3">DSM 8977</strain>
    </source>
</reference>
<feature type="transmembrane region" description="Helical" evidence="1">
    <location>
        <begin position="49"/>
        <end position="68"/>
    </location>
</feature>
<evidence type="ECO:0000313" key="3">
    <source>
        <dbReference type="Proteomes" id="UP001322744"/>
    </source>
</evidence>
<evidence type="ECO:0000313" key="2">
    <source>
        <dbReference type="EMBL" id="WPX08155.1"/>
    </source>
</evidence>
<gene>
    <name evidence="2" type="ORF">SOJ16_002021</name>
</gene>
<dbReference type="EMBL" id="CP139957">
    <property type="protein sequence ID" value="WPX08155.1"/>
    <property type="molecule type" value="Genomic_DNA"/>
</dbReference>
<accession>A0ABZ0TXK3</accession>
<evidence type="ECO:0000256" key="1">
    <source>
        <dbReference type="SAM" id="Phobius"/>
    </source>
</evidence>
<name>A0ABZ0TXK3_9FIRM</name>
<keyword evidence="3" id="KW-1185">Reference proteome</keyword>
<sequence length="69" mass="7502">MKELLYYISMIAAGLGLGIYVACAILYSSAVPFDAMKKQNVVKLGLIKSVFWLIVVLTAALIVIAQLIK</sequence>
<protein>
    <submittedName>
        <fullName evidence="2">Uncharacterized protein</fullName>
    </submittedName>
</protein>
<keyword evidence="1" id="KW-0812">Transmembrane</keyword>